<keyword evidence="1" id="KW-0812">Transmembrane</keyword>
<sequence length="348" mass="40489">MYLFINILAILLICSTLLPLVRHDYWTFRVFDYPRLQKLTLSVICFILLLVFFKVDSVFHWILTITIFFAIIYLSSQVFPFTPFARKQVLTAGIDNPNSCISLMIANVYEDNTNTKGCLKEIKKAQPDVLLLLETNKRWDESTRGLEKEYPHHIRVPLENTYGMLLYSKFQLFDWEIKYMVEDDIPSIHCQILLNNGKKIQLYAVHPTPPVPNENPRSTERDKELLLIADLARASTIPVIVIGDLNDVAWSYTTELFLKMSGLLDPRRGRGFFNTFHAHYPFMRFPLDHAFFSTDFKLKEMKRLSNFNSDHFPIFINLQYEITASEEQSSLEVDIEDVQAAAEKKQTA</sequence>
<keyword evidence="3" id="KW-0269">Exonuclease</keyword>
<keyword evidence="3" id="KW-0378">Hydrolase</keyword>
<keyword evidence="1" id="KW-1133">Transmembrane helix</keyword>
<dbReference type="InterPro" id="IPR036691">
    <property type="entry name" value="Endo/exonu/phosph_ase_sf"/>
</dbReference>
<keyword evidence="1" id="KW-0472">Membrane</keyword>
<reference evidence="4" key="1">
    <citation type="submission" date="2016-10" db="EMBL/GenBank/DDBJ databases">
        <authorList>
            <person name="Varghese N."/>
            <person name="Submissions S."/>
        </authorList>
    </citation>
    <scope>NUCLEOTIDE SEQUENCE [LARGE SCALE GENOMIC DNA]</scope>
    <source>
        <strain evidence="4">DSM 18733</strain>
    </source>
</reference>
<organism evidence="3 4">
    <name type="scientific">Olivibacter domesticus</name>
    <name type="common">Pseudosphingobacterium domesticum</name>
    <dbReference type="NCBI Taxonomy" id="407022"/>
    <lineage>
        <taxon>Bacteria</taxon>
        <taxon>Pseudomonadati</taxon>
        <taxon>Bacteroidota</taxon>
        <taxon>Sphingobacteriia</taxon>
        <taxon>Sphingobacteriales</taxon>
        <taxon>Sphingobacteriaceae</taxon>
        <taxon>Olivibacter</taxon>
    </lineage>
</organism>
<evidence type="ECO:0000313" key="3">
    <source>
        <dbReference type="EMBL" id="SEM49275.1"/>
    </source>
</evidence>
<evidence type="ECO:0000313" key="4">
    <source>
        <dbReference type="Proteomes" id="UP000199421"/>
    </source>
</evidence>
<feature type="transmembrane region" description="Helical" evidence="1">
    <location>
        <begin position="58"/>
        <end position="76"/>
    </location>
</feature>
<keyword evidence="3" id="KW-0255">Endonuclease</keyword>
<dbReference type="Gene3D" id="3.60.10.10">
    <property type="entry name" value="Endonuclease/exonuclease/phosphatase"/>
    <property type="match status" value="1"/>
</dbReference>
<feature type="domain" description="Endonuclease/exonuclease/phosphatase" evidence="2">
    <location>
        <begin position="106"/>
        <end position="311"/>
    </location>
</feature>
<keyword evidence="3" id="KW-0540">Nuclease</keyword>
<protein>
    <submittedName>
        <fullName evidence="3">Uncharacterized conserved protein YafD, endonuclease/exonuclease/phosphatase (EEP) superfamily</fullName>
    </submittedName>
</protein>
<dbReference type="EMBL" id="FOAF01000014">
    <property type="protein sequence ID" value="SEM49275.1"/>
    <property type="molecule type" value="Genomic_DNA"/>
</dbReference>
<dbReference type="Proteomes" id="UP000199421">
    <property type="component" value="Unassembled WGS sequence"/>
</dbReference>
<name>A0A1H7YTL0_OLID1</name>
<proteinExistence type="predicted"/>
<evidence type="ECO:0000259" key="2">
    <source>
        <dbReference type="Pfam" id="PF03372"/>
    </source>
</evidence>
<dbReference type="GO" id="GO:0004519">
    <property type="term" value="F:endonuclease activity"/>
    <property type="evidence" value="ECO:0007669"/>
    <property type="project" value="UniProtKB-KW"/>
</dbReference>
<evidence type="ECO:0000256" key="1">
    <source>
        <dbReference type="SAM" id="Phobius"/>
    </source>
</evidence>
<accession>A0A1H7YTL0</accession>
<dbReference type="OrthoDB" id="9796594at2"/>
<dbReference type="STRING" id="407022.SAMN05661044_05318"/>
<dbReference type="RefSeq" id="WP_093332317.1">
    <property type="nucleotide sequence ID" value="NZ_FOAF01000014.1"/>
</dbReference>
<keyword evidence="4" id="KW-1185">Reference proteome</keyword>
<feature type="transmembrane region" description="Helical" evidence="1">
    <location>
        <begin position="35"/>
        <end position="53"/>
    </location>
</feature>
<dbReference type="InterPro" id="IPR005135">
    <property type="entry name" value="Endo/exonuclease/phosphatase"/>
</dbReference>
<gene>
    <name evidence="3" type="ORF">SAMN05661044_05318</name>
</gene>
<dbReference type="SUPFAM" id="SSF56219">
    <property type="entry name" value="DNase I-like"/>
    <property type="match status" value="1"/>
</dbReference>
<dbReference type="AlphaFoldDB" id="A0A1H7YTL0"/>
<dbReference type="GO" id="GO:0004527">
    <property type="term" value="F:exonuclease activity"/>
    <property type="evidence" value="ECO:0007669"/>
    <property type="project" value="UniProtKB-KW"/>
</dbReference>
<dbReference type="Pfam" id="PF03372">
    <property type="entry name" value="Exo_endo_phos"/>
    <property type="match status" value="1"/>
</dbReference>